<dbReference type="Proteomes" id="UP000281741">
    <property type="component" value="Chromosome"/>
</dbReference>
<dbReference type="AlphaFoldDB" id="A0AAD0YBV4"/>
<accession>A0AAD0YBV4</accession>
<protein>
    <submittedName>
        <fullName evidence="1">Uncharacterized protein</fullName>
    </submittedName>
</protein>
<evidence type="ECO:0000313" key="3">
    <source>
        <dbReference type="Proteomes" id="UP000274073"/>
    </source>
</evidence>
<evidence type="ECO:0000313" key="1">
    <source>
        <dbReference type="EMBL" id="AZA86872.1"/>
    </source>
</evidence>
<dbReference type="EMBL" id="CP033912">
    <property type="protein sequence ID" value="AZA95288.1"/>
    <property type="molecule type" value="Genomic_DNA"/>
</dbReference>
<dbReference type="Proteomes" id="UP000274073">
    <property type="component" value="Chromosome"/>
</dbReference>
<gene>
    <name evidence="1" type="ORF">EG349_08765</name>
    <name evidence="2" type="ORF">EG353_06815</name>
</gene>
<keyword evidence="4" id="KW-1185">Reference proteome</keyword>
<sequence length="173" mass="19997">MMKKKKTDFESRFWSGTRKHSAIGLLEVFFQFNNLTEVKEMLSTMMHSSVQKNSRITKNPAEVFHLYLSLRSLVRASHLISKKAKKKKFTAPSEINFSKIMTGSLSEQEYRNPVQIFRSVFKICSLQDFDGYLSAVVYFSLGNSRCESGKKIIIPYLQLTKLLDAAWLIVERL</sequence>
<reference evidence="3 4" key="1">
    <citation type="submission" date="2018-11" db="EMBL/GenBank/DDBJ databases">
        <title>Proposal to divide the Flavobacteriaceae and reorganize its genera based on Amino Acid Identity values calculated from whole genome sequences.</title>
        <authorList>
            <person name="Nicholson A.C."/>
            <person name="Gulvik C.A."/>
            <person name="Whitney A.M."/>
            <person name="Humrighouse B.W."/>
            <person name="Bell M."/>
            <person name="Holmes B."/>
            <person name="Steigerwalt A.G."/>
            <person name="Villarma A."/>
            <person name="Sheth M."/>
            <person name="Batra D."/>
            <person name="Pryor J."/>
            <person name="Bernardet J.-F."/>
            <person name="Hugo C."/>
            <person name="Kampfer P."/>
            <person name="Newman J."/>
            <person name="McQuiston J.R."/>
        </authorList>
    </citation>
    <scope>NUCLEOTIDE SEQUENCE [LARGE SCALE GENOMIC DNA]</scope>
    <source>
        <strain evidence="1 3">G0207</strain>
        <strain evidence="2 4">H5143</strain>
    </source>
</reference>
<dbReference type="EMBL" id="CP033915">
    <property type="protein sequence ID" value="AZA86872.1"/>
    <property type="molecule type" value="Genomic_DNA"/>
</dbReference>
<organism evidence="1 3">
    <name type="scientific">Chryseobacterium shandongense</name>
    <dbReference type="NCBI Taxonomy" id="1493872"/>
    <lineage>
        <taxon>Bacteria</taxon>
        <taxon>Pseudomonadati</taxon>
        <taxon>Bacteroidota</taxon>
        <taxon>Flavobacteriia</taxon>
        <taxon>Flavobacteriales</taxon>
        <taxon>Weeksellaceae</taxon>
        <taxon>Chryseobacterium group</taxon>
        <taxon>Chryseobacterium</taxon>
    </lineage>
</organism>
<evidence type="ECO:0000313" key="4">
    <source>
        <dbReference type="Proteomes" id="UP000281741"/>
    </source>
</evidence>
<evidence type="ECO:0000313" key="2">
    <source>
        <dbReference type="EMBL" id="AZA95288.1"/>
    </source>
</evidence>
<proteinExistence type="predicted"/>
<name>A0AAD0YBV4_9FLAO</name>